<organism evidence="2 3">
    <name type="scientific">Sporisorium graminicola</name>
    <dbReference type="NCBI Taxonomy" id="280036"/>
    <lineage>
        <taxon>Eukaryota</taxon>
        <taxon>Fungi</taxon>
        <taxon>Dikarya</taxon>
        <taxon>Basidiomycota</taxon>
        <taxon>Ustilaginomycotina</taxon>
        <taxon>Ustilaginomycetes</taxon>
        <taxon>Ustilaginales</taxon>
        <taxon>Ustilaginaceae</taxon>
        <taxon>Sporisorium</taxon>
    </lineage>
</organism>
<gene>
    <name evidence="2" type="ORF">EX895_004195</name>
</gene>
<dbReference type="Gene3D" id="3.30.200.20">
    <property type="entry name" value="Phosphorylase Kinase, domain 1"/>
    <property type="match status" value="1"/>
</dbReference>
<keyword evidence="3" id="KW-1185">Reference proteome</keyword>
<dbReference type="InterPro" id="IPR041726">
    <property type="entry name" value="ACAD10_11_N"/>
</dbReference>
<evidence type="ECO:0000313" key="2">
    <source>
        <dbReference type="EMBL" id="TKY86907.1"/>
    </source>
</evidence>
<accession>A0A4U7KSD1</accession>
<dbReference type="CDD" id="cd05154">
    <property type="entry name" value="ACAD10_11_N-like"/>
    <property type="match status" value="1"/>
</dbReference>
<name>A0A4U7KSD1_9BASI</name>
<reference evidence="2 3" key="1">
    <citation type="submission" date="2019-05" db="EMBL/GenBank/DDBJ databases">
        <title>Sporisorium graminicola CBS 10092 draft sequencing and annotation.</title>
        <authorList>
            <person name="Solano-Gonzalez S."/>
            <person name="Caddick M.X."/>
            <person name="Darby A."/>
        </authorList>
    </citation>
    <scope>NUCLEOTIDE SEQUENCE [LARGE SCALE GENOMIC DNA]</scope>
    <source>
        <strain evidence="2 3">CBS 10092</strain>
    </source>
</reference>
<feature type="domain" description="Aminoglycoside phosphotransferase" evidence="1">
    <location>
        <begin position="38"/>
        <end position="274"/>
    </location>
</feature>
<dbReference type="InterPro" id="IPR002575">
    <property type="entry name" value="Aminoglycoside_PTrfase"/>
</dbReference>
<dbReference type="GeneID" id="40727090"/>
<dbReference type="PANTHER" id="PTHR47829">
    <property type="entry name" value="HYDROLASE, PUTATIVE (AFU_ORTHOLOGUE AFUA_1G12880)-RELATED"/>
    <property type="match status" value="1"/>
</dbReference>
<evidence type="ECO:0000313" key="3">
    <source>
        <dbReference type="Proteomes" id="UP000306050"/>
    </source>
</evidence>
<dbReference type="OrthoDB" id="191037at2759"/>
<dbReference type="InterPro" id="IPR052898">
    <property type="entry name" value="ACAD10-like"/>
</dbReference>
<dbReference type="AlphaFoldDB" id="A0A4U7KSD1"/>
<dbReference type="Pfam" id="PF01636">
    <property type="entry name" value="APH"/>
    <property type="match status" value="1"/>
</dbReference>
<dbReference type="InterPro" id="IPR011009">
    <property type="entry name" value="Kinase-like_dom_sf"/>
</dbReference>
<dbReference type="PANTHER" id="PTHR47829:SF1">
    <property type="entry name" value="HAD FAMILY PHOSPHATASE"/>
    <property type="match status" value="1"/>
</dbReference>
<sequence>MADDKVGQQYGEVRHAFDVSALNAYLTSSVPAISTPVTVKQFSFGQSNPTYILFDTQGTRYVLRKKPPGSLLSSTAHAVEREYRILKALHTYTASLPAGSSDGVPVPEVFCLCEDKSIVGTAFYVMQFIDGRIFEDYRFLQISDKEERRKCWLSAIDTLAALHRVDPAKIGLADYGKREGFYTRQMKSLGKVSTVQAKVEDKETGKPVGPLPGIEQFLQWFGRNMPKDENTIVHGDFKIDNLIFHPTEPRVIGILDWELSTLGHPLSDLANLLQPYSTPCSTPDRINDPALWTESRAQGSLLLSLGNLSPAQSPVPLESELIKHYCEQSKREWPIPNWTAAKAWAWFRLAVIAQGIAARNAQGQASSAQAKVYGSKFPLCAQNCFVVIDGDAQKEGGGEKAKL</sequence>
<dbReference type="KEGG" id="sgra:EX895_004195"/>
<proteinExistence type="predicted"/>
<protein>
    <recommendedName>
        <fullName evidence="1">Aminoglycoside phosphotransferase domain-containing protein</fullName>
    </recommendedName>
</protein>
<comment type="caution">
    <text evidence="2">The sequence shown here is derived from an EMBL/GenBank/DDBJ whole genome shotgun (WGS) entry which is preliminary data.</text>
</comment>
<dbReference type="RefSeq" id="XP_029738892.1">
    <property type="nucleotide sequence ID" value="XM_029884791.1"/>
</dbReference>
<dbReference type="EMBL" id="SRRM01000015">
    <property type="protein sequence ID" value="TKY86907.1"/>
    <property type="molecule type" value="Genomic_DNA"/>
</dbReference>
<evidence type="ECO:0000259" key="1">
    <source>
        <dbReference type="Pfam" id="PF01636"/>
    </source>
</evidence>
<dbReference type="Proteomes" id="UP000306050">
    <property type="component" value="Chromosome SGRAM_23"/>
</dbReference>
<dbReference type="SUPFAM" id="SSF56112">
    <property type="entry name" value="Protein kinase-like (PK-like)"/>
    <property type="match status" value="1"/>
</dbReference>
<dbReference type="Gene3D" id="3.90.1200.10">
    <property type="match status" value="1"/>
</dbReference>